<reference evidence="1 2" key="1">
    <citation type="journal article" date="1979" name="Int. J. Syst. Evol. Microbiol.">
        <title>Bacillus globisporus subsp. marinus subsp. nov.</title>
        <authorList>
            <person name="Liu H."/>
        </authorList>
    </citation>
    <scope>NUCLEOTIDE SEQUENCE [LARGE SCALE GENOMIC DNA]</scope>
    <source>
        <strain evidence="1 2">DSM 1297</strain>
    </source>
</reference>
<organism evidence="1 2">
    <name type="scientific">Jeotgalibacillus marinus</name>
    <dbReference type="NCBI Taxonomy" id="86667"/>
    <lineage>
        <taxon>Bacteria</taxon>
        <taxon>Bacillati</taxon>
        <taxon>Bacillota</taxon>
        <taxon>Bacilli</taxon>
        <taxon>Bacillales</taxon>
        <taxon>Caryophanaceae</taxon>
        <taxon>Jeotgalibacillus</taxon>
    </lineage>
</organism>
<accession>A0ABV3Q7S8</accession>
<evidence type="ECO:0000313" key="1">
    <source>
        <dbReference type="EMBL" id="MEW9503420.1"/>
    </source>
</evidence>
<dbReference type="EMBL" id="JBFMIA010000053">
    <property type="protein sequence ID" value="MEW9503420.1"/>
    <property type="molecule type" value="Genomic_DNA"/>
</dbReference>
<comment type="caution">
    <text evidence="1">The sequence shown here is derived from an EMBL/GenBank/DDBJ whole genome shotgun (WGS) entry which is preliminary data.</text>
</comment>
<protein>
    <recommendedName>
        <fullName evidence="3">Phage protein</fullName>
    </recommendedName>
</protein>
<dbReference type="RefSeq" id="WP_367780905.1">
    <property type="nucleotide sequence ID" value="NZ_JBFMIA010000053.1"/>
</dbReference>
<keyword evidence="2" id="KW-1185">Reference proteome</keyword>
<sequence length="70" mass="7721">MVENLEIKLSNVSFVEQDGEQVVHIRFSSTNGQINISGYVVVGSEAFFTNSGSTEAITELVRMELVELVK</sequence>
<gene>
    <name evidence="1" type="ORF">AB1471_16780</name>
</gene>
<evidence type="ECO:0008006" key="3">
    <source>
        <dbReference type="Google" id="ProtNLM"/>
    </source>
</evidence>
<name>A0ABV3Q7S8_9BACL</name>
<dbReference type="Proteomes" id="UP001556040">
    <property type="component" value="Unassembled WGS sequence"/>
</dbReference>
<proteinExistence type="predicted"/>
<evidence type="ECO:0000313" key="2">
    <source>
        <dbReference type="Proteomes" id="UP001556040"/>
    </source>
</evidence>